<dbReference type="Proteomes" id="UP000036097">
    <property type="component" value="Unassembled WGS sequence"/>
</dbReference>
<feature type="transmembrane region" description="Helical" evidence="1">
    <location>
        <begin position="40"/>
        <end position="59"/>
    </location>
</feature>
<evidence type="ECO:0000313" key="3">
    <source>
        <dbReference type="Proteomes" id="UP000036097"/>
    </source>
</evidence>
<gene>
    <name evidence="2" type="ORF">ABT56_18470</name>
</gene>
<dbReference type="EMBL" id="LDOT01000030">
    <property type="protein sequence ID" value="KLV03586.1"/>
    <property type="molecule type" value="Genomic_DNA"/>
</dbReference>
<sequence length="76" mass="8431">MIQAYIFVFKTLLCLTILGIAAFALGNIAGQWLYGNTVELTALHVLAIIIALPTIKPFIRLFEKQTNHPPINPIVQ</sequence>
<proteinExistence type="predicted"/>
<evidence type="ECO:0000313" key="2">
    <source>
        <dbReference type="EMBL" id="KLV03586.1"/>
    </source>
</evidence>
<evidence type="ECO:0000256" key="1">
    <source>
        <dbReference type="SAM" id="Phobius"/>
    </source>
</evidence>
<keyword evidence="1" id="KW-1133">Transmembrane helix</keyword>
<keyword evidence="1" id="KW-0472">Membrane</keyword>
<comment type="caution">
    <text evidence="2">The sequence shown here is derived from an EMBL/GenBank/DDBJ whole genome shotgun (WGS) entry which is preliminary data.</text>
</comment>
<protein>
    <submittedName>
        <fullName evidence="2">Uncharacterized protein</fullName>
    </submittedName>
</protein>
<accession>A0A0J1GVC9</accession>
<reference evidence="2 3" key="1">
    <citation type="submission" date="2015-05" db="EMBL/GenBank/DDBJ databases">
        <title>Photobacterium galathea sp. nov.</title>
        <authorList>
            <person name="Machado H."/>
            <person name="Gram L."/>
        </authorList>
    </citation>
    <scope>NUCLEOTIDE SEQUENCE [LARGE SCALE GENOMIC DNA]</scope>
    <source>
        <strain evidence="2 3">CGMCC 1.12159</strain>
    </source>
</reference>
<keyword evidence="1" id="KW-0812">Transmembrane</keyword>
<name>A0A0J1GVC9_9GAMM</name>
<organism evidence="2 3">
    <name type="scientific">Photobacterium aquae</name>
    <dbReference type="NCBI Taxonomy" id="1195763"/>
    <lineage>
        <taxon>Bacteria</taxon>
        <taxon>Pseudomonadati</taxon>
        <taxon>Pseudomonadota</taxon>
        <taxon>Gammaproteobacteria</taxon>
        <taxon>Vibrionales</taxon>
        <taxon>Vibrionaceae</taxon>
        <taxon>Photobacterium</taxon>
    </lineage>
</organism>
<dbReference type="PATRIC" id="fig|1195763.3.peg.3947"/>
<dbReference type="RefSeq" id="WP_047880385.1">
    <property type="nucleotide sequence ID" value="NZ_LDOT01000030.1"/>
</dbReference>
<feature type="transmembrane region" description="Helical" evidence="1">
    <location>
        <begin position="12"/>
        <end position="34"/>
    </location>
</feature>
<dbReference type="AlphaFoldDB" id="A0A0J1GVC9"/>
<keyword evidence="3" id="KW-1185">Reference proteome</keyword>